<gene>
    <name evidence="1" type="ORF">PAI11_13050</name>
</gene>
<reference evidence="1 2" key="1">
    <citation type="journal article" date="2013" name="Biodegradation">
        <title>Quantitative proteomic analysis of ibuprofen-degrading Patulibacter sp. strain I11.</title>
        <authorList>
            <person name="Almeida B."/>
            <person name="Kjeldal H."/>
            <person name="Lolas I."/>
            <person name="Knudsen A.D."/>
            <person name="Carvalho G."/>
            <person name="Nielsen K.L."/>
            <person name="Barreto Crespo M.T."/>
            <person name="Stensballe A."/>
            <person name="Nielsen J.L."/>
        </authorList>
    </citation>
    <scope>NUCLEOTIDE SEQUENCE [LARGE SCALE GENOMIC DNA]</scope>
    <source>
        <strain evidence="1 2">I11</strain>
    </source>
</reference>
<dbReference type="EMBL" id="AGUD01000065">
    <property type="protein sequence ID" value="EHN11821.1"/>
    <property type="molecule type" value="Genomic_DNA"/>
</dbReference>
<organism evidence="1 2">
    <name type="scientific">Patulibacter medicamentivorans</name>
    <dbReference type="NCBI Taxonomy" id="1097667"/>
    <lineage>
        <taxon>Bacteria</taxon>
        <taxon>Bacillati</taxon>
        <taxon>Actinomycetota</taxon>
        <taxon>Thermoleophilia</taxon>
        <taxon>Solirubrobacterales</taxon>
        <taxon>Patulibacteraceae</taxon>
        <taxon>Patulibacter</taxon>
    </lineage>
</organism>
<dbReference type="AlphaFoldDB" id="H0E3D7"/>
<evidence type="ECO:0000313" key="2">
    <source>
        <dbReference type="Proteomes" id="UP000005143"/>
    </source>
</evidence>
<protein>
    <submittedName>
        <fullName evidence="1">Uncharacterized protein</fullName>
    </submittedName>
</protein>
<evidence type="ECO:0000313" key="1">
    <source>
        <dbReference type="EMBL" id="EHN11821.1"/>
    </source>
</evidence>
<name>H0E3D7_9ACTN</name>
<proteinExistence type="predicted"/>
<dbReference type="Proteomes" id="UP000005143">
    <property type="component" value="Unassembled WGS sequence"/>
</dbReference>
<comment type="caution">
    <text evidence="1">The sequence shown here is derived from an EMBL/GenBank/DDBJ whole genome shotgun (WGS) entry which is preliminary data.</text>
</comment>
<keyword evidence="2" id="KW-1185">Reference proteome</keyword>
<accession>H0E3D7</accession>
<sequence>MRARRVLLRLRLRPGATATGRLHLPDPRIAGPRRLTWTTGSLTATGPLAVSVAPGPPRSSATTTGLRAVSYRVRADRRGRATVSIGR</sequence>